<keyword evidence="2" id="KW-1185">Reference proteome</keyword>
<reference evidence="1" key="1">
    <citation type="submission" date="2018-03" db="EMBL/GenBank/DDBJ databases">
        <authorList>
            <person name="Guldener U."/>
        </authorList>
    </citation>
    <scope>NUCLEOTIDE SEQUENCE</scope>
</reference>
<dbReference type="EMBL" id="ONZQ02000018">
    <property type="protein sequence ID" value="SPO06989.1"/>
    <property type="molecule type" value="Genomic_DNA"/>
</dbReference>
<accession>A0AAE8SZJ2</accession>
<dbReference type="Proteomes" id="UP001187682">
    <property type="component" value="Unassembled WGS sequence"/>
</dbReference>
<proteinExistence type="predicted"/>
<dbReference type="AlphaFoldDB" id="A0AAE8SZJ2"/>
<evidence type="ECO:0000313" key="1">
    <source>
        <dbReference type="EMBL" id="SPO06989.1"/>
    </source>
</evidence>
<evidence type="ECO:0000313" key="2">
    <source>
        <dbReference type="Proteomes" id="UP001187682"/>
    </source>
</evidence>
<gene>
    <name evidence="1" type="ORF">DNG_09683</name>
</gene>
<protein>
    <submittedName>
        <fullName evidence="1">Uncharacterized protein</fullName>
    </submittedName>
</protein>
<name>A0AAE8SZJ2_9PEZI</name>
<comment type="caution">
    <text evidence="1">The sequence shown here is derived from an EMBL/GenBank/DDBJ whole genome shotgun (WGS) entry which is preliminary data.</text>
</comment>
<organism evidence="1 2">
    <name type="scientific">Cephalotrichum gorgonifer</name>
    <dbReference type="NCBI Taxonomy" id="2041049"/>
    <lineage>
        <taxon>Eukaryota</taxon>
        <taxon>Fungi</taxon>
        <taxon>Dikarya</taxon>
        <taxon>Ascomycota</taxon>
        <taxon>Pezizomycotina</taxon>
        <taxon>Sordariomycetes</taxon>
        <taxon>Hypocreomycetidae</taxon>
        <taxon>Microascales</taxon>
        <taxon>Microascaceae</taxon>
        <taxon>Cephalotrichum</taxon>
    </lineage>
</organism>
<sequence length="389" mass="43727">MRPVQSLLKRREAAKEPYLPAPHAPLLTPRSSSRQEQSPFFRLPLDLRYLILRDAFGGRTIHVDFRFRPPLYTSDTGGGLKAYHGGYPPLVTVDTRLDRPTKPHGAGAWRWYSCVCHRNVPPGMRGSAFEFSASWDKCLSGAGFHCHSWPGTLPNKCMLGMMGFLLTCKQGYEDAMYVIYSTNALYLEALPLIDGLLRQSALPGSPRVSGLDTRHLTSLVMIWDFVLFGSFYPSTVLDRRHFAERLDLIPRALPKLTRLQVLMGSDIYVEDSSPANNMEEVEKVLLRPFLEARTKMEHVAEFIVTIPAGVFLAMMSIPGTHVLGQDVPGKKRKGIGALHIRYPFTEKKHTQTSTELDLWYGMEGDRHWNNPLTMMSRFSTVGIFGASAA</sequence>
<dbReference type="PANTHER" id="PTHR38790">
    <property type="entry name" value="2EXR DOMAIN-CONTAINING PROTEIN-RELATED"/>
    <property type="match status" value="1"/>
</dbReference>